<keyword evidence="2" id="KW-1185">Reference proteome</keyword>
<accession>A0A518EPT9</accession>
<dbReference type="Proteomes" id="UP000320390">
    <property type="component" value="Chromosome"/>
</dbReference>
<evidence type="ECO:0000313" key="1">
    <source>
        <dbReference type="EMBL" id="QDV06101.1"/>
    </source>
</evidence>
<dbReference type="Gene3D" id="2.60.40.2390">
    <property type="match status" value="1"/>
</dbReference>
<gene>
    <name evidence="1" type="ORF">Poly30_16050</name>
</gene>
<dbReference type="InterPro" id="IPR027375">
    <property type="entry name" value="DKNYY"/>
</dbReference>
<protein>
    <submittedName>
        <fullName evidence="1">Uncharacterized protein</fullName>
    </submittedName>
</protein>
<name>A0A518EPT9_9BACT</name>
<proteinExistence type="predicted"/>
<sequence>MIYSVDSGKVRHAGKVVRGADATTFRVLEVDPSWALDARQVYFSGRKVAGASPSTFVAFGNDVAADGRRLFYRLSGREQLTSKARPKAFAGDVEVLRDDVHLVLKVAGEAYVAAPHGIGEPLPVDADSFLLLGCGYARDEEHIYWFDLHRQPLAIPGADLATFAVVGAVASDRHGRFLNGMRIGEPLPVEREADPSAALKQRITGVLAMLLPRYFALFDTTLPNDGPAASPMRGTPTEVPAHTVELDGASVILRVGRRSYSGRVSCLELIASWLYAVAWDQELEGATCLRVLPTASRWPHSPSDPSPLWHRQLDLAYLLEALGEHDESRLLVDQVRQEQRACPRTKDLATDPRLRMEKLLPEVLLGLPEPVIAEGSTTPSAAARMVKENRHRAEDPVIRRGVADEFLALVRATSLEPARLAEASASLASLLEDPVPAVRVRAAVAFDLAASKLCYYRAYEPALDAVRALAAGGFNLDLQLARQWECLVALGQNEAAEEAWRGAVLLDKRGGRRPRQHTGLHTDYPSLEVWRAFAELRLAEADAQGARAADRIAEATATMERLAAEAPAAMIGMSLAEFAEQRGRVTGEGQVEAHGFMMHGEFVDYRRYGVPYECTGAEIEFEGEFESTGDGLFRPLHPGSEVPCSLGRAFGLEYRFAGGPPGRRLTASVRVERPVPGAETRVDDYPVLVFLGLRENFVFLLESPDELTPGEWKITVTLFSAAAPRTYPRRGKLTPDSPIASIQHTFQLVEPGE</sequence>
<dbReference type="AlphaFoldDB" id="A0A518EPT9"/>
<reference evidence="1 2" key="1">
    <citation type="submission" date="2019-02" db="EMBL/GenBank/DDBJ databases">
        <title>Deep-cultivation of Planctomycetes and their phenomic and genomic characterization uncovers novel biology.</title>
        <authorList>
            <person name="Wiegand S."/>
            <person name="Jogler M."/>
            <person name="Boedeker C."/>
            <person name="Pinto D."/>
            <person name="Vollmers J."/>
            <person name="Rivas-Marin E."/>
            <person name="Kohn T."/>
            <person name="Peeters S.H."/>
            <person name="Heuer A."/>
            <person name="Rast P."/>
            <person name="Oberbeckmann S."/>
            <person name="Bunk B."/>
            <person name="Jeske O."/>
            <person name="Meyerdierks A."/>
            <person name="Storesund J.E."/>
            <person name="Kallscheuer N."/>
            <person name="Luecker S."/>
            <person name="Lage O.M."/>
            <person name="Pohl T."/>
            <person name="Merkel B.J."/>
            <person name="Hornburger P."/>
            <person name="Mueller R.-W."/>
            <person name="Bruemmer F."/>
            <person name="Labrenz M."/>
            <person name="Spormann A.M."/>
            <person name="Op den Camp H."/>
            <person name="Overmann J."/>
            <person name="Amann R."/>
            <person name="Jetten M.S.M."/>
            <person name="Mascher T."/>
            <person name="Medema M.H."/>
            <person name="Devos D.P."/>
            <person name="Kaster A.-K."/>
            <person name="Ovreas L."/>
            <person name="Rohde M."/>
            <person name="Galperin M.Y."/>
            <person name="Jogler C."/>
        </authorList>
    </citation>
    <scope>NUCLEOTIDE SEQUENCE [LARGE SCALE GENOMIC DNA]</scope>
    <source>
        <strain evidence="1 2">Poly30</strain>
    </source>
</reference>
<dbReference type="OrthoDB" id="183406at2"/>
<dbReference type="RefSeq" id="WP_145195992.1">
    <property type="nucleotide sequence ID" value="NZ_CP036434.1"/>
</dbReference>
<dbReference type="EMBL" id="CP036434">
    <property type="protein sequence ID" value="QDV06101.1"/>
    <property type="molecule type" value="Genomic_DNA"/>
</dbReference>
<evidence type="ECO:0000313" key="2">
    <source>
        <dbReference type="Proteomes" id="UP000320390"/>
    </source>
</evidence>
<dbReference type="Pfam" id="PF13644">
    <property type="entry name" value="DKNYY"/>
    <property type="match status" value="1"/>
</dbReference>
<organism evidence="1 2">
    <name type="scientific">Saltatorellus ferox</name>
    <dbReference type="NCBI Taxonomy" id="2528018"/>
    <lineage>
        <taxon>Bacteria</taxon>
        <taxon>Pseudomonadati</taxon>
        <taxon>Planctomycetota</taxon>
        <taxon>Planctomycetia</taxon>
        <taxon>Planctomycetia incertae sedis</taxon>
        <taxon>Saltatorellus</taxon>
    </lineage>
</organism>